<reference evidence="1 2" key="2">
    <citation type="submission" date="2020-07" db="EMBL/GenBank/DDBJ databases">
        <title>Genome assembly of wild tea tree DASZ reveals pedigree and selection history of tea varieties.</title>
        <authorList>
            <person name="Zhang W."/>
        </authorList>
    </citation>
    <scope>NUCLEOTIDE SEQUENCE [LARGE SCALE GENOMIC DNA]</scope>
    <source>
        <strain evidence="2">cv. G240</strain>
        <tissue evidence="1">Leaf</tissue>
    </source>
</reference>
<comment type="caution">
    <text evidence="1">The sequence shown here is derived from an EMBL/GenBank/DDBJ whole genome shotgun (WGS) entry which is preliminary data.</text>
</comment>
<name>A0A7J7FSX5_CAMSI</name>
<protein>
    <submittedName>
        <fullName evidence="1">Uncharacterized protein</fullName>
    </submittedName>
</protein>
<evidence type="ECO:0000313" key="2">
    <source>
        <dbReference type="Proteomes" id="UP000593564"/>
    </source>
</evidence>
<dbReference type="EMBL" id="JACBKZ010000015">
    <property type="protein sequence ID" value="KAF5931111.1"/>
    <property type="molecule type" value="Genomic_DNA"/>
</dbReference>
<gene>
    <name evidence="1" type="ORF">HYC85_031984</name>
</gene>
<accession>A0A7J7FSX5</accession>
<organism evidence="1 2">
    <name type="scientific">Camellia sinensis</name>
    <name type="common">Tea plant</name>
    <name type="synonym">Thea sinensis</name>
    <dbReference type="NCBI Taxonomy" id="4442"/>
    <lineage>
        <taxon>Eukaryota</taxon>
        <taxon>Viridiplantae</taxon>
        <taxon>Streptophyta</taxon>
        <taxon>Embryophyta</taxon>
        <taxon>Tracheophyta</taxon>
        <taxon>Spermatophyta</taxon>
        <taxon>Magnoliopsida</taxon>
        <taxon>eudicotyledons</taxon>
        <taxon>Gunneridae</taxon>
        <taxon>Pentapetalae</taxon>
        <taxon>asterids</taxon>
        <taxon>Ericales</taxon>
        <taxon>Theaceae</taxon>
        <taxon>Camellia</taxon>
    </lineage>
</organism>
<proteinExistence type="predicted"/>
<evidence type="ECO:0000313" key="1">
    <source>
        <dbReference type="EMBL" id="KAF5931111.1"/>
    </source>
</evidence>
<dbReference type="Proteomes" id="UP000593564">
    <property type="component" value="Unassembled WGS sequence"/>
</dbReference>
<dbReference type="AlphaFoldDB" id="A0A7J7FSX5"/>
<reference evidence="2" key="1">
    <citation type="journal article" date="2020" name="Nat. Commun.">
        <title>Genome assembly of wild tea tree DASZ reveals pedigree and selection history of tea varieties.</title>
        <authorList>
            <person name="Zhang W."/>
            <person name="Zhang Y."/>
            <person name="Qiu H."/>
            <person name="Guo Y."/>
            <person name="Wan H."/>
            <person name="Zhang X."/>
            <person name="Scossa F."/>
            <person name="Alseekh S."/>
            <person name="Zhang Q."/>
            <person name="Wang P."/>
            <person name="Xu L."/>
            <person name="Schmidt M.H."/>
            <person name="Jia X."/>
            <person name="Li D."/>
            <person name="Zhu A."/>
            <person name="Guo F."/>
            <person name="Chen W."/>
            <person name="Ni D."/>
            <person name="Usadel B."/>
            <person name="Fernie A.R."/>
            <person name="Wen W."/>
        </authorList>
    </citation>
    <scope>NUCLEOTIDE SEQUENCE [LARGE SCALE GENOMIC DNA]</scope>
    <source>
        <strain evidence="2">cv. G240</strain>
    </source>
</reference>
<keyword evidence="2" id="KW-1185">Reference proteome</keyword>
<sequence length="147" mass="16576">MAGLSFGRISYWLARPSPIYPMGPRFRKEVLKNKQKTREPPDSIPSFCGENDVEAYPKAKDISLQMYCEVAFFAQAVILALERSFLSSSVISECYNNSNVRHVRSSFIASDDDDIDFAMVCQIYKSTNGLSGKDAATDVSVHWRNVY</sequence>